<dbReference type="InterPro" id="IPR020472">
    <property type="entry name" value="WD40_PAC1"/>
</dbReference>
<dbReference type="PANTHER" id="PTHR22852">
    <property type="entry name" value="LETHAL 2 DENTICLELESS PROTEIN RETINOIC ACID-REGULATED NUCLEAR MATRIX-ASSOCIATED PROTEIN"/>
    <property type="match status" value="1"/>
</dbReference>
<evidence type="ECO:0000256" key="6">
    <source>
        <dbReference type="PROSITE-ProRule" id="PRU00221"/>
    </source>
</evidence>
<gene>
    <name evidence="7" type="ORF">SteCoe_22545</name>
</gene>
<dbReference type="SUPFAM" id="SSF50978">
    <property type="entry name" value="WD40 repeat-like"/>
    <property type="match status" value="1"/>
</dbReference>
<dbReference type="SMART" id="SM00320">
    <property type="entry name" value="WD40"/>
    <property type="match status" value="5"/>
</dbReference>
<dbReference type="InterPro" id="IPR051865">
    <property type="entry name" value="WD-repeat_CDT2_adapter"/>
</dbReference>
<keyword evidence="8" id="KW-1185">Reference proteome</keyword>
<comment type="pathway">
    <text evidence="1">Protein modification; protein ubiquitination.</text>
</comment>
<dbReference type="AlphaFoldDB" id="A0A1R2BML0"/>
<protein>
    <recommendedName>
        <fullName evidence="9">Anaphase-promoting complex subunit 4 WD40 domain-containing protein</fullName>
    </recommendedName>
</protein>
<keyword evidence="4" id="KW-0833">Ubl conjugation pathway</keyword>
<dbReference type="PROSITE" id="PS00678">
    <property type="entry name" value="WD_REPEATS_1"/>
    <property type="match status" value="1"/>
</dbReference>
<evidence type="ECO:0008006" key="9">
    <source>
        <dbReference type="Google" id="ProtNLM"/>
    </source>
</evidence>
<comment type="similarity">
    <text evidence="5">Belongs to the WD repeat cdt2 family.</text>
</comment>
<dbReference type="InterPro" id="IPR019775">
    <property type="entry name" value="WD40_repeat_CS"/>
</dbReference>
<dbReference type="PANTHER" id="PTHR22852:SF0">
    <property type="entry name" value="DENTICLELESS PROTEIN HOMOLOG"/>
    <property type="match status" value="1"/>
</dbReference>
<dbReference type="InterPro" id="IPR001680">
    <property type="entry name" value="WD40_rpt"/>
</dbReference>
<dbReference type="Proteomes" id="UP000187209">
    <property type="component" value="Unassembled WGS sequence"/>
</dbReference>
<name>A0A1R2BML0_9CILI</name>
<feature type="repeat" description="WD" evidence="6">
    <location>
        <begin position="319"/>
        <end position="347"/>
    </location>
</feature>
<feature type="repeat" description="WD" evidence="6">
    <location>
        <begin position="114"/>
        <end position="150"/>
    </location>
</feature>
<dbReference type="PROSITE" id="PS50082">
    <property type="entry name" value="WD_REPEATS_2"/>
    <property type="match status" value="3"/>
</dbReference>
<feature type="repeat" description="WD" evidence="6">
    <location>
        <begin position="73"/>
        <end position="107"/>
    </location>
</feature>
<organism evidence="7 8">
    <name type="scientific">Stentor coeruleus</name>
    <dbReference type="NCBI Taxonomy" id="5963"/>
    <lineage>
        <taxon>Eukaryota</taxon>
        <taxon>Sar</taxon>
        <taxon>Alveolata</taxon>
        <taxon>Ciliophora</taxon>
        <taxon>Postciliodesmatophora</taxon>
        <taxon>Heterotrichea</taxon>
        <taxon>Heterotrichida</taxon>
        <taxon>Stentoridae</taxon>
        <taxon>Stentor</taxon>
    </lineage>
</organism>
<dbReference type="GO" id="GO:0005634">
    <property type="term" value="C:nucleus"/>
    <property type="evidence" value="ECO:0007669"/>
    <property type="project" value="TreeGrafter"/>
</dbReference>
<keyword evidence="3" id="KW-0677">Repeat</keyword>
<dbReference type="PROSITE" id="PS50294">
    <property type="entry name" value="WD_REPEATS_REGION"/>
    <property type="match status" value="2"/>
</dbReference>
<dbReference type="OrthoDB" id="972532at2759"/>
<evidence type="ECO:0000256" key="5">
    <source>
        <dbReference type="ARBA" id="ARBA00038344"/>
    </source>
</evidence>
<evidence type="ECO:0000256" key="3">
    <source>
        <dbReference type="ARBA" id="ARBA00022737"/>
    </source>
</evidence>
<dbReference type="GO" id="GO:0043161">
    <property type="term" value="P:proteasome-mediated ubiquitin-dependent protein catabolic process"/>
    <property type="evidence" value="ECO:0007669"/>
    <property type="project" value="TreeGrafter"/>
</dbReference>
<reference evidence="7 8" key="1">
    <citation type="submission" date="2016-11" db="EMBL/GenBank/DDBJ databases">
        <title>The macronuclear genome of Stentor coeruleus: a giant cell with tiny introns.</title>
        <authorList>
            <person name="Slabodnick M."/>
            <person name="Ruby J.G."/>
            <person name="Reiff S.B."/>
            <person name="Swart E.C."/>
            <person name="Gosai S."/>
            <person name="Prabakaran S."/>
            <person name="Witkowska E."/>
            <person name="Larue G.E."/>
            <person name="Fisher S."/>
            <person name="Freeman R.M."/>
            <person name="Gunawardena J."/>
            <person name="Chu W."/>
            <person name="Stover N.A."/>
            <person name="Gregory B.D."/>
            <person name="Nowacki M."/>
            <person name="Derisi J."/>
            <person name="Roy S.W."/>
            <person name="Marshall W.F."/>
            <person name="Sood P."/>
        </authorList>
    </citation>
    <scope>NUCLEOTIDE SEQUENCE [LARGE SCALE GENOMIC DNA]</scope>
    <source>
        <strain evidence="7">WM001</strain>
    </source>
</reference>
<dbReference type="EMBL" id="MPUH01000556">
    <property type="protein sequence ID" value="OMJ77795.1"/>
    <property type="molecule type" value="Genomic_DNA"/>
</dbReference>
<evidence type="ECO:0000256" key="4">
    <source>
        <dbReference type="ARBA" id="ARBA00022786"/>
    </source>
</evidence>
<dbReference type="InterPro" id="IPR036322">
    <property type="entry name" value="WD40_repeat_dom_sf"/>
</dbReference>
<evidence type="ECO:0000256" key="1">
    <source>
        <dbReference type="ARBA" id="ARBA00004906"/>
    </source>
</evidence>
<dbReference type="Gene3D" id="2.130.10.10">
    <property type="entry name" value="YVTN repeat-like/Quinoprotein amine dehydrogenase"/>
    <property type="match status" value="2"/>
</dbReference>
<dbReference type="PRINTS" id="PR00320">
    <property type="entry name" value="GPROTEINBRPT"/>
</dbReference>
<dbReference type="GO" id="GO:0030674">
    <property type="term" value="F:protein-macromolecule adaptor activity"/>
    <property type="evidence" value="ECO:0007669"/>
    <property type="project" value="TreeGrafter"/>
</dbReference>
<dbReference type="InterPro" id="IPR015943">
    <property type="entry name" value="WD40/YVTN_repeat-like_dom_sf"/>
</dbReference>
<evidence type="ECO:0000313" key="8">
    <source>
        <dbReference type="Proteomes" id="UP000187209"/>
    </source>
</evidence>
<evidence type="ECO:0000256" key="2">
    <source>
        <dbReference type="ARBA" id="ARBA00022574"/>
    </source>
</evidence>
<sequence>MELSDVNLLKAQYDRSKSLNLPSLRPLSEVQTSASSYSVSFFHKNPELSAACDELGHIYIICISECSEIRSVMNPHNNSIFHVGWSYDDQHLITGSADFTGGVWDIERETGCILAKHTGSVKCIKNSPIGNTIYATASRDGKIFLWDLRTQGASNGLNTTYEPIGEINRASEIKAKTRKDPVSFTGLEFLEWGNIIASVQADEAEIRFWDLRKSESTKGKKKQKSLLGKVDPLTWMQENRLKDMKKDKANDRMNNIRLQSSLLKSGPGNSWISSIDGAILVSSMSNSLYLYKDILRLDTQPPVKFIGHKSSFYVKSCISPDMKHVASGSSDGCLYIWDIEKNEMPYVLHTGNTSELSCVDWTYGSSFFIATSSDSAVVNFWGFDDMSS</sequence>
<comment type="caution">
    <text evidence="7">The sequence shown here is derived from an EMBL/GenBank/DDBJ whole genome shotgun (WGS) entry which is preliminary data.</text>
</comment>
<keyword evidence="2 6" id="KW-0853">WD repeat</keyword>
<dbReference type="Pfam" id="PF00400">
    <property type="entry name" value="WD40"/>
    <property type="match status" value="3"/>
</dbReference>
<evidence type="ECO:0000313" key="7">
    <source>
        <dbReference type="EMBL" id="OMJ77795.1"/>
    </source>
</evidence>
<proteinExistence type="inferred from homology"/>
<accession>A0A1R2BML0</accession>